<evidence type="ECO:0000256" key="1">
    <source>
        <dbReference type="ARBA" id="ARBA00004540"/>
    </source>
</evidence>
<dbReference type="PANTHER" id="PTHR12911:SF24">
    <property type="entry name" value="SUN DOMAIN-CONTAINING PROTEIN 3"/>
    <property type="match status" value="1"/>
</dbReference>
<dbReference type="InterPro" id="IPR012919">
    <property type="entry name" value="SUN_dom"/>
</dbReference>
<dbReference type="Pfam" id="PF07738">
    <property type="entry name" value="Sad1_UNC"/>
    <property type="match status" value="1"/>
</dbReference>
<dbReference type="GO" id="GO:0034993">
    <property type="term" value="C:meiotic nuclear membrane microtubule tethering complex"/>
    <property type="evidence" value="ECO:0007669"/>
    <property type="project" value="TreeGrafter"/>
</dbReference>
<dbReference type="Proteomes" id="UP000518911">
    <property type="component" value="Unassembled WGS sequence"/>
</dbReference>
<gene>
    <name evidence="6" type="primary">Sun3_2</name>
    <name evidence="6" type="ORF">ATLROG_R00926</name>
</gene>
<keyword evidence="4" id="KW-0472">Membrane</keyword>
<feature type="non-terminal residue" evidence="6">
    <location>
        <position position="104"/>
    </location>
</feature>
<evidence type="ECO:0000256" key="3">
    <source>
        <dbReference type="ARBA" id="ARBA00022989"/>
    </source>
</evidence>
<evidence type="ECO:0000313" key="7">
    <source>
        <dbReference type="Proteomes" id="UP000518911"/>
    </source>
</evidence>
<proteinExistence type="predicted"/>
<evidence type="ECO:0000256" key="2">
    <source>
        <dbReference type="ARBA" id="ARBA00022692"/>
    </source>
</evidence>
<dbReference type="AlphaFoldDB" id="A0A7L3X2Y3"/>
<dbReference type="GO" id="GO:0005637">
    <property type="term" value="C:nuclear inner membrane"/>
    <property type="evidence" value="ECO:0007669"/>
    <property type="project" value="UniProtKB-SubCell"/>
</dbReference>
<sequence length="104" mass="11712">MDFWLQPWITTGCCLAFPASQGHVVIRLPKPIRPTAFTIWHISEAAWSSRGCSSAPKEFAVSRVDRDMAEIPLGTFTYHTHNTVAQMFHVQVLQGLWAGCLARR</sequence>
<keyword evidence="2" id="KW-0812">Transmembrane</keyword>
<comment type="subcellular location">
    <subcellularLocation>
        <location evidence="1">Nucleus inner membrane</location>
    </subcellularLocation>
</comment>
<dbReference type="PROSITE" id="PS51469">
    <property type="entry name" value="SUN"/>
    <property type="match status" value="1"/>
</dbReference>
<organism evidence="6 7">
    <name type="scientific">Atlantisia rogersi</name>
    <name type="common">Inaccessible Island rail</name>
    <dbReference type="NCBI Taxonomy" id="2478892"/>
    <lineage>
        <taxon>Eukaryota</taxon>
        <taxon>Metazoa</taxon>
        <taxon>Chordata</taxon>
        <taxon>Craniata</taxon>
        <taxon>Vertebrata</taxon>
        <taxon>Euteleostomi</taxon>
        <taxon>Archelosauria</taxon>
        <taxon>Archosauria</taxon>
        <taxon>Dinosauria</taxon>
        <taxon>Saurischia</taxon>
        <taxon>Theropoda</taxon>
        <taxon>Coelurosauria</taxon>
        <taxon>Aves</taxon>
        <taxon>Neognathae</taxon>
        <taxon>Neoaves</taxon>
        <taxon>Gruiformes</taxon>
        <taxon>Rallidae</taxon>
        <taxon>Atlantisia</taxon>
    </lineage>
</organism>
<accession>A0A7L3X2Y3</accession>
<evidence type="ECO:0000256" key="4">
    <source>
        <dbReference type="ARBA" id="ARBA00023136"/>
    </source>
</evidence>
<evidence type="ECO:0000313" key="6">
    <source>
        <dbReference type="EMBL" id="NXV83472.1"/>
    </source>
</evidence>
<reference evidence="6 7" key="1">
    <citation type="submission" date="2019-09" db="EMBL/GenBank/DDBJ databases">
        <title>Bird 10,000 Genomes (B10K) Project - Family phase.</title>
        <authorList>
            <person name="Zhang G."/>
        </authorList>
    </citation>
    <scope>NUCLEOTIDE SEQUENCE [LARGE SCALE GENOMIC DNA]</scope>
    <source>
        <strain evidence="6">OUT-0055</strain>
        <tissue evidence="6">Blood</tissue>
    </source>
</reference>
<feature type="non-terminal residue" evidence="6">
    <location>
        <position position="1"/>
    </location>
</feature>
<dbReference type="OrthoDB" id="9415296at2759"/>
<feature type="domain" description="SUN" evidence="5">
    <location>
        <begin position="1"/>
        <end position="104"/>
    </location>
</feature>
<protein>
    <submittedName>
        <fullName evidence="6">SUN3 protein</fullName>
    </submittedName>
</protein>
<evidence type="ECO:0000259" key="5">
    <source>
        <dbReference type="PROSITE" id="PS51469"/>
    </source>
</evidence>
<dbReference type="GO" id="GO:0043495">
    <property type="term" value="F:protein-membrane adaptor activity"/>
    <property type="evidence" value="ECO:0007669"/>
    <property type="project" value="TreeGrafter"/>
</dbReference>
<dbReference type="Gene3D" id="2.60.120.260">
    <property type="entry name" value="Galactose-binding domain-like"/>
    <property type="match status" value="1"/>
</dbReference>
<dbReference type="EMBL" id="VZUJ01149921">
    <property type="protein sequence ID" value="NXV83472.1"/>
    <property type="molecule type" value="Genomic_DNA"/>
</dbReference>
<comment type="caution">
    <text evidence="6">The sequence shown here is derived from an EMBL/GenBank/DDBJ whole genome shotgun (WGS) entry which is preliminary data.</text>
</comment>
<keyword evidence="7" id="KW-1185">Reference proteome</keyword>
<keyword evidence="3" id="KW-1133">Transmembrane helix</keyword>
<dbReference type="InterPro" id="IPR045119">
    <property type="entry name" value="SUN1-5"/>
</dbReference>
<dbReference type="PANTHER" id="PTHR12911">
    <property type="entry name" value="SAD1/UNC-84-LIKE PROTEIN-RELATED"/>
    <property type="match status" value="1"/>
</dbReference>
<name>A0A7L3X2Y3_9GRUI</name>